<dbReference type="InterPro" id="IPR019358">
    <property type="entry name" value="NEMP_fam"/>
</dbReference>
<keyword evidence="7" id="KW-0539">Nucleus</keyword>
<keyword evidence="4" id="KW-0732">Signal</keyword>
<feature type="region of interest" description="Disordered" evidence="8">
    <location>
        <begin position="206"/>
        <end position="229"/>
    </location>
</feature>
<evidence type="ECO:0000256" key="4">
    <source>
        <dbReference type="ARBA" id="ARBA00022729"/>
    </source>
</evidence>
<protein>
    <recommendedName>
        <fullName evidence="10">Cation-transporting P-type ATPase N-terminal domain-containing protein</fullName>
    </recommendedName>
</protein>
<feature type="domain" description="Cation-transporting P-type ATPase N-terminal" evidence="10">
    <location>
        <begin position="254"/>
        <end position="318"/>
    </location>
</feature>
<dbReference type="EnsemblPlants" id="OGLUM02G13880.2">
    <property type="protein sequence ID" value="OGLUM02G13880.2"/>
    <property type="gene ID" value="OGLUM02G13880"/>
</dbReference>
<evidence type="ECO:0000256" key="3">
    <source>
        <dbReference type="ARBA" id="ARBA00022692"/>
    </source>
</evidence>
<feature type="region of interest" description="Disordered" evidence="8">
    <location>
        <begin position="162"/>
        <end position="190"/>
    </location>
</feature>
<feature type="transmembrane region" description="Helical" evidence="9">
    <location>
        <begin position="291"/>
        <end position="315"/>
    </location>
</feature>
<dbReference type="AlphaFoldDB" id="A0A0D9YR44"/>
<feature type="region of interest" description="Disordered" evidence="8">
    <location>
        <begin position="57"/>
        <end position="132"/>
    </location>
</feature>
<evidence type="ECO:0000256" key="8">
    <source>
        <dbReference type="SAM" id="MobiDB-lite"/>
    </source>
</evidence>
<dbReference type="SMART" id="SM00831">
    <property type="entry name" value="Cation_ATPase_N"/>
    <property type="match status" value="1"/>
</dbReference>
<evidence type="ECO:0000256" key="9">
    <source>
        <dbReference type="SAM" id="Phobius"/>
    </source>
</evidence>
<feature type="compositionally biased region" description="Basic residues" evidence="8">
    <location>
        <begin position="89"/>
        <end position="99"/>
    </location>
</feature>
<evidence type="ECO:0000313" key="12">
    <source>
        <dbReference type="Proteomes" id="UP000026961"/>
    </source>
</evidence>
<comment type="subcellular location">
    <subcellularLocation>
        <location evidence="1">Nucleus inner membrane</location>
        <topology evidence="1">Multi-pass membrane protein</topology>
        <orientation evidence="1">Nucleoplasmic side</orientation>
    </subcellularLocation>
</comment>
<dbReference type="InterPro" id="IPR004014">
    <property type="entry name" value="ATPase_P-typ_cation-transptr_N"/>
</dbReference>
<evidence type="ECO:0000259" key="10">
    <source>
        <dbReference type="SMART" id="SM00831"/>
    </source>
</evidence>
<evidence type="ECO:0000256" key="1">
    <source>
        <dbReference type="ARBA" id="ARBA00004575"/>
    </source>
</evidence>
<proteinExistence type="inferred from homology"/>
<dbReference type="GO" id="GO:0005637">
    <property type="term" value="C:nuclear inner membrane"/>
    <property type="evidence" value="ECO:0007669"/>
    <property type="project" value="UniProtKB-SubCell"/>
</dbReference>
<accession>A0A0D9YR44</accession>
<organism evidence="11">
    <name type="scientific">Oryza glumipatula</name>
    <dbReference type="NCBI Taxonomy" id="40148"/>
    <lineage>
        <taxon>Eukaryota</taxon>
        <taxon>Viridiplantae</taxon>
        <taxon>Streptophyta</taxon>
        <taxon>Embryophyta</taxon>
        <taxon>Tracheophyta</taxon>
        <taxon>Spermatophyta</taxon>
        <taxon>Magnoliopsida</taxon>
        <taxon>Liliopsida</taxon>
        <taxon>Poales</taxon>
        <taxon>Poaceae</taxon>
        <taxon>BOP clade</taxon>
        <taxon>Oryzoideae</taxon>
        <taxon>Oryzeae</taxon>
        <taxon>Oryzinae</taxon>
        <taxon>Oryza</taxon>
    </lineage>
</organism>
<dbReference type="PANTHER" id="PTHR42861">
    <property type="entry name" value="CALCIUM-TRANSPORTING ATPASE"/>
    <property type="match status" value="1"/>
</dbReference>
<evidence type="ECO:0000256" key="2">
    <source>
        <dbReference type="ARBA" id="ARBA00005748"/>
    </source>
</evidence>
<dbReference type="Proteomes" id="UP000026961">
    <property type="component" value="Chromosome 2"/>
</dbReference>
<evidence type="ECO:0000256" key="6">
    <source>
        <dbReference type="ARBA" id="ARBA00023136"/>
    </source>
</evidence>
<feature type="compositionally biased region" description="Basic and acidic residues" evidence="8">
    <location>
        <begin position="206"/>
        <end position="215"/>
    </location>
</feature>
<feature type="compositionally biased region" description="Low complexity" evidence="8">
    <location>
        <begin position="172"/>
        <end position="190"/>
    </location>
</feature>
<evidence type="ECO:0000256" key="7">
    <source>
        <dbReference type="ARBA" id="ARBA00023242"/>
    </source>
</evidence>
<reference evidence="11" key="1">
    <citation type="submission" date="2015-04" db="UniProtKB">
        <authorList>
            <consortium name="EnsemblPlants"/>
        </authorList>
    </citation>
    <scope>IDENTIFICATION</scope>
</reference>
<dbReference type="SUPFAM" id="SSF81665">
    <property type="entry name" value="Calcium ATPase, transmembrane domain M"/>
    <property type="match status" value="1"/>
</dbReference>
<dbReference type="Gene3D" id="1.20.1110.10">
    <property type="entry name" value="Calcium-transporting ATPase, transmembrane domain"/>
    <property type="match status" value="1"/>
</dbReference>
<sequence length="559" mass="60579">MERSSIIELKMQMDMFKIKGSYFNRSCIFSLRGRKGRARRGATSGFRYTMYGVRGGLFAKKPSGSRPPPPASPPRPRSRLAHSLSCLASRRRRRRRRRLAPPPPPPRTAAERRRRPSSLSLNHPPPPPPVHSPLTLAAVARLPSSATVVAVAAERRHFRLRLAPPRPHLPRPRAAASTSTDAAVVSPSPSAFTSAFPSLRRLSAERGLRGEHGESEEANTPLHPRRRRCRRRRRLPIAVPPPALPGRLRLALPLLSSLSIAVSGWLTSANAEQCLNLFGPNKLKEKKESKFLRFLGFMSNPLSWVMEAAAIMAISLANGVLPGWQDFVGIITLLIMNSTISFIEENNAGNAAATLMGRLAPRAKFLDLLLPLLVAVVRQVAGGVQAPSPRLFPVAISGIEMLSLGSFKTGAILLGMKLLPMGRKSLFYLTIYGSVVGVGSYAVHYFSTLVASILENFGLSEEMHNPETSRNDLRGEVGVHPQEDDMRVAAAGAKAKKEAEAGGNVSGKQSTAGEGRGAVVLLHPVRASELGSTTMSTVAHTSIDINLISKATMRSVEND</sequence>
<dbReference type="Pfam" id="PF00690">
    <property type="entry name" value="Cation_ATPase_N"/>
    <property type="match status" value="1"/>
</dbReference>
<feature type="transmembrane region" description="Helical" evidence="9">
    <location>
        <begin position="426"/>
        <end position="446"/>
    </location>
</feature>
<evidence type="ECO:0000256" key="5">
    <source>
        <dbReference type="ARBA" id="ARBA00022989"/>
    </source>
</evidence>
<dbReference type="InterPro" id="IPR023298">
    <property type="entry name" value="ATPase_P-typ_TM_dom_sf"/>
</dbReference>
<reference evidence="11" key="2">
    <citation type="submission" date="2018-05" db="EMBL/GenBank/DDBJ databases">
        <title>OgluRS3 (Oryza glumaepatula Reference Sequence Version 3).</title>
        <authorList>
            <person name="Zhang J."/>
            <person name="Kudrna D."/>
            <person name="Lee S."/>
            <person name="Talag J."/>
            <person name="Welchert J."/>
            <person name="Wing R.A."/>
        </authorList>
    </citation>
    <scope>NUCLEOTIDE SEQUENCE [LARGE SCALE GENOMIC DNA]</scope>
</reference>
<feature type="compositionally biased region" description="Pro residues" evidence="8">
    <location>
        <begin position="65"/>
        <end position="75"/>
    </location>
</feature>
<dbReference type="Pfam" id="PF10225">
    <property type="entry name" value="NEMP"/>
    <property type="match status" value="1"/>
</dbReference>
<evidence type="ECO:0000313" key="11">
    <source>
        <dbReference type="EnsemblPlants" id="OGLUM02G13880.2"/>
    </source>
</evidence>
<keyword evidence="6 9" id="KW-0472">Membrane</keyword>
<name>A0A0D9YR44_9ORYZ</name>
<keyword evidence="3 9" id="KW-0812">Transmembrane</keyword>
<comment type="similarity">
    <text evidence="2">Belongs to the NEMP family.</text>
</comment>
<keyword evidence="12" id="KW-1185">Reference proteome</keyword>
<dbReference type="Gramene" id="OGLUM02G13880.2">
    <property type="protein sequence ID" value="OGLUM02G13880.2"/>
    <property type="gene ID" value="OGLUM02G13880"/>
</dbReference>
<keyword evidence="5 9" id="KW-1133">Transmembrane helix</keyword>